<dbReference type="CDD" id="cd03228">
    <property type="entry name" value="ABCC_MRP_Like"/>
    <property type="match status" value="1"/>
</dbReference>
<dbReference type="CDD" id="cd18584">
    <property type="entry name" value="ABC_6TM_AarD_CydD"/>
    <property type="match status" value="1"/>
</dbReference>
<dbReference type="PANTHER" id="PTHR24221">
    <property type="entry name" value="ATP-BINDING CASSETTE SUB-FAMILY B"/>
    <property type="match status" value="1"/>
</dbReference>
<dbReference type="SMART" id="SM00382">
    <property type="entry name" value="AAA"/>
    <property type="match status" value="2"/>
</dbReference>
<dbReference type="InterPro" id="IPR003593">
    <property type="entry name" value="AAA+_ATPase"/>
</dbReference>
<evidence type="ECO:0000259" key="9">
    <source>
        <dbReference type="PROSITE" id="PS50893"/>
    </source>
</evidence>
<dbReference type="GO" id="GO:0005524">
    <property type="term" value="F:ATP binding"/>
    <property type="evidence" value="ECO:0007669"/>
    <property type="project" value="UniProtKB-KW"/>
</dbReference>
<feature type="transmembrane region" description="Helical" evidence="8">
    <location>
        <begin position="785"/>
        <end position="807"/>
    </location>
</feature>
<protein>
    <submittedName>
        <fullName evidence="11">Thiol reductant ABC exporter subunit CydD</fullName>
    </submittedName>
</protein>
<feature type="region of interest" description="Disordered" evidence="7">
    <location>
        <begin position="526"/>
        <end position="559"/>
    </location>
</feature>
<dbReference type="GO" id="GO:0045454">
    <property type="term" value="P:cell redox homeostasis"/>
    <property type="evidence" value="ECO:0007669"/>
    <property type="project" value="InterPro"/>
</dbReference>
<dbReference type="AlphaFoldDB" id="A0A4Q5J1J4"/>
<evidence type="ECO:0000256" key="1">
    <source>
        <dbReference type="ARBA" id="ARBA00004651"/>
    </source>
</evidence>
<dbReference type="Pfam" id="PF00005">
    <property type="entry name" value="ABC_tran"/>
    <property type="match status" value="2"/>
</dbReference>
<evidence type="ECO:0000256" key="3">
    <source>
        <dbReference type="ARBA" id="ARBA00022741"/>
    </source>
</evidence>
<evidence type="ECO:0000256" key="4">
    <source>
        <dbReference type="ARBA" id="ARBA00022840"/>
    </source>
</evidence>
<feature type="transmembrane region" description="Helical" evidence="8">
    <location>
        <begin position="158"/>
        <end position="177"/>
    </location>
</feature>
<dbReference type="InterPro" id="IPR017871">
    <property type="entry name" value="ABC_transporter-like_CS"/>
</dbReference>
<accession>A0A4Q5J1J4</accession>
<comment type="caution">
    <text evidence="11">The sequence shown here is derived from an EMBL/GenBank/DDBJ whole genome shotgun (WGS) entry which is preliminary data.</text>
</comment>
<dbReference type="Proteomes" id="UP000291189">
    <property type="component" value="Unassembled WGS sequence"/>
</dbReference>
<feature type="transmembrane region" description="Helical" evidence="8">
    <location>
        <begin position="707"/>
        <end position="725"/>
    </location>
</feature>
<dbReference type="InterPro" id="IPR014223">
    <property type="entry name" value="ABC_CydC/D"/>
</dbReference>
<dbReference type="Gene3D" id="1.20.1560.10">
    <property type="entry name" value="ABC transporter type 1, transmembrane domain"/>
    <property type="match status" value="2"/>
</dbReference>
<evidence type="ECO:0000256" key="8">
    <source>
        <dbReference type="SAM" id="Phobius"/>
    </source>
</evidence>
<dbReference type="Gene3D" id="3.40.50.300">
    <property type="entry name" value="P-loop containing nucleotide triphosphate hydrolases"/>
    <property type="match status" value="2"/>
</dbReference>
<dbReference type="PANTHER" id="PTHR24221:SF590">
    <property type="entry name" value="COMPONENT LINKED WITH THE ASSEMBLY OF CYTOCHROME' TRANSPORT TRANSMEMBRANE ATP-BINDING PROTEIN ABC TRANSPORTER CYDD-RELATED"/>
    <property type="match status" value="1"/>
</dbReference>
<dbReference type="PROSITE" id="PS50893">
    <property type="entry name" value="ABC_TRANSPORTER_2"/>
    <property type="match status" value="2"/>
</dbReference>
<dbReference type="OrthoDB" id="9806127at2"/>
<dbReference type="SUPFAM" id="SSF90123">
    <property type="entry name" value="ABC transporter transmembrane region"/>
    <property type="match status" value="2"/>
</dbReference>
<dbReference type="InterPro" id="IPR036640">
    <property type="entry name" value="ABC1_TM_sf"/>
</dbReference>
<dbReference type="SUPFAM" id="SSF52540">
    <property type="entry name" value="P-loop containing nucleoside triphosphate hydrolases"/>
    <property type="match status" value="2"/>
</dbReference>
<dbReference type="PROSITE" id="PS50929">
    <property type="entry name" value="ABC_TM1F"/>
    <property type="match status" value="2"/>
</dbReference>
<keyword evidence="12" id="KW-1185">Reference proteome</keyword>
<feature type="transmembrane region" description="Helical" evidence="8">
    <location>
        <begin position="563"/>
        <end position="589"/>
    </location>
</feature>
<evidence type="ECO:0000256" key="5">
    <source>
        <dbReference type="ARBA" id="ARBA00022989"/>
    </source>
</evidence>
<feature type="compositionally biased region" description="Low complexity" evidence="7">
    <location>
        <begin position="537"/>
        <end position="559"/>
    </location>
</feature>
<keyword evidence="3" id="KW-0547">Nucleotide-binding</keyword>
<feature type="region of interest" description="Disordered" evidence="7">
    <location>
        <begin position="1083"/>
        <end position="1119"/>
    </location>
</feature>
<reference evidence="11 12" key="1">
    <citation type="submission" date="2019-01" db="EMBL/GenBank/DDBJ databases">
        <title>Nocardioides guangzhouensis sp. nov., an actinobacterium isolated from soil.</title>
        <authorList>
            <person name="Fu Y."/>
            <person name="Cai Y."/>
            <person name="Lin Z."/>
            <person name="Chen P."/>
        </authorList>
    </citation>
    <scope>NUCLEOTIDE SEQUENCE [LARGE SCALE GENOMIC DNA]</scope>
    <source>
        <strain evidence="11 12">NBRC 105384</strain>
    </source>
</reference>
<feature type="domain" description="ABC transmembrane type-1" evidence="10">
    <location>
        <begin position="564"/>
        <end position="803"/>
    </location>
</feature>
<dbReference type="GO" id="GO:0034775">
    <property type="term" value="P:glutathione transmembrane transport"/>
    <property type="evidence" value="ECO:0007669"/>
    <property type="project" value="InterPro"/>
</dbReference>
<dbReference type="NCBIfam" id="TIGR02868">
    <property type="entry name" value="CydC"/>
    <property type="match status" value="1"/>
</dbReference>
<evidence type="ECO:0000313" key="11">
    <source>
        <dbReference type="EMBL" id="RYU12440.1"/>
    </source>
</evidence>
<keyword evidence="5 8" id="KW-1133">Transmembrane helix</keyword>
<evidence type="ECO:0000259" key="10">
    <source>
        <dbReference type="PROSITE" id="PS50929"/>
    </source>
</evidence>
<feature type="transmembrane region" description="Helical" evidence="8">
    <location>
        <begin position="131"/>
        <end position="152"/>
    </location>
</feature>
<dbReference type="NCBIfam" id="TIGR02857">
    <property type="entry name" value="CydD"/>
    <property type="match status" value="1"/>
</dbReference>
<feature type="transmembrane region" description="Helical" evidence="8">
    <location>
        <begin position="236"/>
        <end position="261"/>
    </location>
</feature>
<dbReference type="GO" id="GO:0042883">
    <property type="term" value="P:cysteine transport"/>
    <property type="evidence" value="ECO:0007669"/>
    <property type="project" value="InterPro"/>
</dbReference>
<organism evidence="11 12">
    <name type="scientific">Nocardioides iriomotensis</name>
    <dbReference type="NCBI Taxonomy" id="715784"/>
    <lineage>
        <taxon>Bacteria</taxon>
        <taxon>Bacillati</taxon>
        <taxon>Actinomycetota</taxon>
        <taxon>Actinomycetes</taxon>
        <taxon>Propionibacteriales</taxon>
        <taxon>Nocardioidaceae</taxon>
        <taxon>Nocardioides</taxon>
    </lineage>
</organism>
<evidence type="ECO:0000256" key="6">
    <source>
        <dbReference type="ARBA" id="ARBA00023136"/>
    </source>
</evidence>
<evidence type="ECO:0000313" key="12">
    <source>
        <dbReference type="Proteomes" id="UP000291189"/>
    </source>
</evidence>
<evidence type="ECO:0000256" key="7">
    <source>
        <dbReference type="SAM" id="MobiDB-lite"/>
    </source>
</evidence>
<feature type="domain" description="ABC transporter" evidence="9">
    <location>
        <begin position="325"/>
        <end position="549"/>
    </location>
</feature>
<name>A0A4Q5J1J4_9ACTN</name>
<feature type="transmembrane region" description="Helical" evidence="8">
    <location>
        <begin position="595"/>
        <end position="613"/>
    </location>
</feature>
<evidence type="ECO:0000256" key="2">
    <source>
        <dbReference type="ARBA" id="ARBA00022692"/>
    </source>
</evidence>
<dbReference type="InterPro" id="IPR003439">
    <property type="entry name" value="ABC_transporter-like_ATP-bd"/>
</dbReference>
<dbReference type="InterPro" id="IPR039421">
    <property type="entry name" value="Type_1_exporter"/>
</dbReference>
<dbReference type="RefSeq" id="WP_129987272.1">
    <property type="nucleotide sequence ID" value="NZ_SDPU01000021.1"/>
</dbReference>
<feature type="compositionally biased region" description="Basic and acidic residues" evidence="7">
    <location>
        <begin position="1083"/>
        <end position="1104"/>
    </location>
</feature>
<sequence>MRPVDPRVLTHLRPARWALAGVVAGSTAGGLLLVAQAFVLARLVTAAVGGEDLAGPGAWALGMFAARATTGWLTDRCAARAAGQVGTALRGRLVEAALALAGAGLSRYRTGELTVLLTRGVAAVEPYLTRYLPALVVAVVLPPATLLAMAAVDWPAALTAAVTLPLVPVFAVLVGLATRDRADRQWRLLSSLSGHFVDLVRGLPTLVAYDRAAVQGGRIRAVTARYRDATLGTLRIAFASSAVLELVATLSVALVAVLVGLRLATGGLDLETALVVLLLAPEAYWPLRRVGAEFHAAAEGTATFEAADALLREQPLAVPRGGQAMAVDGLVVHYPGRDVAALDGLSATFAPRGLTAITGPSGCGKSTLLAVLLGRLAPTSGTVATPAADQVAWVPQRPWLLPASVRDNVRLGRPDATDAEVWAALEQVRLAHHVATLPDGLDAVLAEDGASFSAGERARLALARAVVSGRPWVLLDEPTAHLDEETERVVAETLVRLAADRAVVVVAHRPSLVALADQVVTLRAPAPAAEPDPVPARPETAPAAAAPAAPEQPTPADGTRGRLALATLLGALAGASGVALTATAGWLIVRSAEHPPVLMLILAIVGVRTFGIARPVLRYAERLVGHGAALRLLADERADVYDALVPLVPGRLGPHRGDLLTRVVDDVDAVLDERLRVRAPVQTGALVVAGAGVFTVLVSPAALAPVLGSALAAGAAALGLSWWSARRAEAAFVRERGALSARVGSVLEGAADLRAWQADRRVAAAVRAAGDRLARASGRAAAGAALGRAVATVAAGVGVVAVLQAAAGTVSGPMLALLGLLPLALLDVLLPLADAGQLAVRTRAARERLAALTATEPAVTDPDDPVAAGPGTDLVVDAVHAGWGDEAVLRNVDLDLPAGARVAVVGPSGSGKSTLVALLLRFLDPQRGSVTLDGRRLDHLALSDVRTRVGLVDDDPHVFASTLRENLRLARPGADDAELLAALDRARLTPWVAGLADGLDTFLGEGHAEVSGGERARLAVARAVLGDRRVLVLDEPTAHLDSGTAEALAADVLGTGDDPGGRSVVWVTHGRAGLDRVDAVLRLGDRDGDPTNGREPRVLPHRDQGVGTIAPWSPQQQHG</sequence>
<dbReference type="InterPro" id="IPR027417">
    <property type="entry name" value="P-loop_NTPase"/>
</dbReference>
<dbReference type="GO" id="GO:0140359">
    <property type="term" value="F:ABC-type transporter activity"/>
    <property type="evidence" value="ECO:0007669"/>
    <property type="project" value="InterPro"/>
</dbReference>
<dbReference type="InterPro" id="IPR011527">
    <property type="entry name" value="ABC1_TM_dom"/>
</dbReference>
<feature type="domain" description="ABC transmembrane type-1" evidence="10">
    <location>
        <begin position="20"/>
        <end position="299"/>
    </location>
</feature>
<proteinExistence type="predicted"/>
<dbReference type="InterPro" id="IPR014216">
    <property type="entry name" value="ABC_transptr_CydD"/>
</dbReference>
<dbReference type="EMBL" id="SDPU01000021">
    <property type="protein sequence ID" value="RYU12440.1"/>
    <property type="molecule type" value="Genomic_DNA"/>
</dbReference>
<dbReference type="PROSITE" id="PS00211">
    <property type="entry name" value="ABC_TRANSPORTER_1"/>
    <property type="match status" value="2"/>
</dbReference>
<dbReference type="GO" id="GO:0005886">
    <property type="term" value="C:plasma membrane"/>
    <property type="evidence" value="ECO:0007669"/>
    <property type="project" value="UniProtKB-SubCell"/>
</dbReference>
<dbReference type="Pfam" id="PF00664">
    <property type="entry name" value="ABC_membrane"/>
    <property type="match status" value="1"/>
</dbReference>
<gene>
    <name evidence="11" type="primary">cydD</name>
    <name evidence="11" type="ORF">ETU37_10605</name>
</gene>
<comment type="subcellular location">
    <subcellularLocation>
        <location evidence="1">Cell membrane</location>
        <topology evidence="1">Multi-pass membrane protein</topology>
    </subcellularLocation>
</comment>
<keyword evidence="6 8" id="KW-0472">Membrane</keyword>
<feature type="transmembrane region" description="Helical" evidence="8">
    <location>
        <begin position="15"/>
        <end position="35"/>
    </location>
</feature>
<keyword evidence="2 8" id="KW-0812">Transmembrane</keyword>
<dbReference type="GO" id="GO:0016887">
    <property type="term" value="F:ATP hydrolysis activity"/>
    <property type="evidence" value="ECO:0007669"/>
    <property type="project" value="InterPro"/>
</dbReference>
<keyword evidence="4" id="KW-0067">ATP-binding</keyword>
<feature type="domain" description="ABC transporter" evidence="9">
    <location>
        <begin position="874"/>
        <end position="1117"/>
    </location>
</feature>